<name>A0A099NXM3_PICKU</name>
<evidence type="ECO:0000256" key="1">
    <source>
        <dbReference type="SAM" id="MobiDB-lite"/>
    </source>
</evidence>
<dbReference type="EMBL" id="CP028773">
    <property type="protein sequence ID" value="AWU73438.1"/>
    <property type="molecule type" value="Genomic_DNA"/>
</dbReference>
<reference evidence="7" key="3">
    <citation type="journal article" date="2017" name="Genome Announc.">
        <title>Genome sequences of Cyberlindnera fabianii 65, Pichia kudriavzevii 129, and Saccharomyces cerevisiae 131 isolated from fermented masau fruits in Zimbabwe.</title>
        <authorList>
            <person name="van Rijswijck I.M.H."/>
            <person name="Derks M.F.L."/>
            <person name="Abee T."/>
            <person name="de Ridder D."/>
            <person name="Smid E.J."/>
        </authorList>
    </citation>
    <scope>NUCLEOTIDE SEQUENCE [LARGE SCALE GENOMIC DNA]</scope>
    <source>
        <strain evidence="7">129</strain>
    </source>
</reference>
<dbReference type="GO" id="GO:0005730">
    <property type="term" value="C:nucleolus"/>
    <property type="evidence" value="ECO:0007669"/>
    <property type="project" value="TreeGrafter"/>
</dbReference>
<dbReference type="PANTHER" id="PTHR28096:SF1">
    <property type="entry name" value="PROTEIN FAF1"/>
    <property type="match status" value="1"/>
</dbReference>
<reference evidence="3" key="2">
    <citation type="submission" date="2014-08" db="EMBL/GenBank/DDBJ databases">
        <title>Exploiting Issatchenkia orientalis SD108 for Succinic Acid Production.</title>
        <authorList>
            <person name="Xiao H."/>
            <person name="Shao Z."/>
            <person name="Jiang Y."/>
            <person name="Dole S."/>
            <person name="Zhao H."/>
        </authorList>
    </citation>
    <scope>NUCLEOTIDE SEQUENCE [LARGE SCALE GENOMIC DNA]</scope>
    <source>
        <strain evidence="3">SD108</strain>
    </source>
</reference>
<dbReference type="InterPro" id="IPR053030">
    <property type="entry name" value="Ribosomal_biogenesis_FAF1-like"/>
</dbReference>
<evidence type="ECO:0000313" key="6">
    <source>
        <dbReference type="Proteomes" id="UP000029867"/>
    </source>
</evidence>
<organism evidence="3 6">
    <name type="scientific">Pichia kudriavzevii</name>
    <name type="common">Yeast</name>
    <name type="synonym">Issatchenkia orientalis</name>
    <dbReference type="NCBI Taxonomy" id="4909"/>
    <lineage>
        <taxon>Eukaryota</taxon>
        <taxon>Fungi</taxon>
        <taxon>Dikarya</taxon>
        <taxon>Ascomycota</taxon>
        <taxon>Saccharomycotina</taxon>
        <taxon>Pichiomycetes</taxon>
        <taxon>Pichiales</taxon>
        <taxon>Pichiaceae</taxon>
        <taxon>Pichia</taxon>
    </lineage>
</organism>
<gene>
    <name evidence="4" type="ORF">BOH78_3643</name>
    <name evidence="2" type="ORF">C5L36_0A00500</name>
    <name evidence="5" type="ORF">CAS74_001240</name>
    <name evidence="3" type="ORF">JL09_g4176</name>
</gene>
<feature type="region of interest" description="Disordered" evidence="1">
    <location>
        <begin position="203"/>
        <end position="243"/>
    </location>
</feature>
<evidence type="ECO:0000313" key="4">
    <source>
        <dbReference type="EMBL" id="ONH72725.1"/>
    </source>
</evidence>
<reference evidence="5 8" key="5">
    <citation type="submission" date="2017-05" db="EMBL/GenBank/DDBJ databases">
        <title>The Genome Sequence of Candida krusei Ckrusei653.</title>
        <authorList>
            <person name="Cuomo C."/>
            <person name="Forche A."/>
            <person name="Young S."/>
            <person name="Abouelleil A."/>
            <person name="Cao P."/>
            <person name="Chapman S."/>
            <person name="Cusick C."/>
            <person name="Shea T."/>
            <person name="Nusbaum C."/>
            <person name="Birren B."/>
        </authorList>
    </citation>
    <scope>NUCLEOTIDE SEQUENCE [LARGE SCALE GENOMIC DNA]</scope>
    <source>
        <strain evidence="5 8">Ckrusei653</strain>
    </source>
</reference>
<evidence type="ECO:0000313" key="9">
    <source>
        <dbReference type="Proteomes" id="UP000249293"/>
    </source>
</evidence>
<evidence type="ECO:0000313" key="7">
    <source>
        <dbReference type="Proteomes" id="UP000189274"/>
    </source>
</evidence>
<dbReference type="HOGENOM" id="CLU_069402_0_0_1"/>
<dbReference type="PANTHER" id="PTHR28096">
    <property type="entry name" value="PROTEIN FAF1"/>
    <property type="match status" value="1"/>
</dbReference>
<reference evidence="2 9" key="6">
    <citation type="submission" date="2018-06" db="EMBL/GenBank/DDBJ databases">
        <title>Population genomics shows no distinction between pathogenic Candida krusei and environmental Pichia kudriavzevii: One species, four names.</title>
        <authorList>
            <person name="Douglass A.P."/>
            <person name="Offei B."/>
            <person name="Braun-Galleani S."/>
            <person name="Coughlan A.Y."/>
            <person name="Martos A."/>
            <person name="Ortiz-Merino R.A."/>
            <person name="Byrne K.P."/>
            <person name="Wolfe K.H."/>
        </authorList>
    </citation>
    <scope>NUCLEOTIDE SEQUENCE [LARGE SCALE GENOMIC DNA]</scope>
    <source>
        <strain evidence="2 9">CBS573</strain>
    </source>
</reference>
<dbReference type="GO" id="GO:0000462">
    <property type="term" value="P:maturation of SSU-rRNA from tricistronic rRNA transcript (SSU-rRNA, 5.8S rRNA, LSU-rRNA)"/>
    <property type="evidence" value="ECO:0007669"/>
    <property type="project" value="TreeGrafter"/>
</dbReference>
<dbReference type="Proteomes" id="UP000249293">
    <property type="component" value="Chromosome 1"/>
</dbReference>
<feature type="region of interest" description="Disordered" evidence="1">
    <location>
        <begin position="9"/>
        <end position="34"/>
    </location>
</feature>
<reference evidence="6" key="1">
    <citation type="journal article" date="2014" name="Microb. Cell Fact.">
        <title>Exploiting Issatchenkia orientalis SD108 for succinic acid production.</title>
        <authorList>
            <person name="Xiao H."/>
            <person name="Shao Z."/>
            <person name="Jiang Y."/>
            <person name="Dole S."/>
            <person name="Zhao H."/>
        </authorList>
    </citation>
    <scope>NUCLEOTIDE SEQUENCE [LARGE SCALE GENOMIC DNA]</scope>
    <source>
        <strain evidence="6">SD108</strain>
    </source>
</reference>
<evidence type="ECO:0000313" key="5">
    <source>
        <dbReference type="EMBL" id="OUT22939.1"/>
    </source>
</evidence>
<reference evidence="4" key="4">
    <citation type="submission" date="2017-01" db="EMBL/GenBank/DDBJ databases">
        <authorList>
            <person name="Mah S.A."/>
            <person name="Swanson W.J."/>
            <person name="Moy G.W."/>
            <person name="Vacquier V.D."/>
        </authorList>
    </citation>
    <scope>NUCLEOTIDE SEQUENCE [LARGE SCALE GENOMIC DNA]</scope>
    <source>
        <strain evidence="4">129</strain>
    </source>
</reference>
<accession>A0A099NXM3</accession>
<dbReference type="Proteomes" id="UP000029867">
    <property type="component" value="Unassembled WGS sequence"/>
</dbReference>
<sequence length="243" mass="27673">MAPVIVKFEDKYTNPTAQKPTSTEKKLRKSGKPISLAELKLKKQEAIEQQLKSANTGPSSAKDMKDDIELQRLLSESHLLKNLADSRRISKGESGAELTLKTLNEPLIGKARVRTLDSRIDQLARINGDERKLEKLEKMPMNMRKGMIEAQKRRIEKYEKEARENGIVLAKNRKGAFRQLENDRSFIAKDKIIGKGNIQKNRMRDRGLKIQSVGRSTRNGLVLSSSDISKIQGRQGNDRRKRR</sequence>
<protein>
    <submittedName>
        <fullName evidence="4">Protein FAF1</fullName>
    </submittedName>
</protein>
<dbReference type="VEuPathDB" id="FungiDB:C5L36_0A00500"/>
<dbReference type="Proteomes" id="UP000189274">
    <property type="component" value="Unassembled WGS sequence"/>
</dbReference>
<dbReference type="STRING" id="4909.A0A099NXM3"/>
<keyword evidence="9" id="KW-1185">Reference proteome</keyword>
<evidence type="ECO:0000313" key="8">
    <source>
        <dbReference type="Proteomes" id="UP000195871"/>
    </source>
</evidence>
<dbReference type="EMBL" id="NHMM01000002">
    <property type="protein sequence ID" value="OUT22939.1"/>
    <property type="molecule type" value="Genomic_DNA"/>
</dbReference>
<dbReference type="Proteomes" id="UP000195871">
    <property type="component" value="Unassembled WGS sequence"/>
</dbReference>
<dbReference type="EMBL" id="JQFK01000058">
    <property type="protein sequence ID" value="KGK36687.1"/>
    <property type="molecule type" value="Genomic_DNA"/>
</dbReference>
<dbReference type="eggNOG" id="ENOG502QVP1">
    <property type="taxonomic scope" value="Eukaryota"/>
</dbReference>
<feature type="compositionally biased region" description="Polar residues" evidence="1">
    <location>
        <begin position="213"/>
        <end position="235"/>
    </location>
</feature>
<dbReference type="AlphaFoldDB" id="A0A099NXM3"/>
<evidence type="ECO:0000313" key="2">
    <source>
        <dbReference type="EMBL" id="AWU73438.1"/>
    </source>
</evidence>
<dbReference type="EMBL" id="MQVM01000019">
    <property type="protein sequence ID" value="ONH72725.1"/>
    <property type="molecule type" value="Genomic_DNA"/>
</dbReference>
<evidence type="ECO:0000313" key="3">
    <source>
        <dbReference type="EMBL" id="KGK36687.1"/>
    </source>
</evidence>
<dbReference type="OrthoDB" id="5556956at2759"/>
<proteinExistence type="predicted"/>